<accession>A0A2X3KX33</accession>
<dbReference type="SUPFAM" id="SSF53328">
    <property type="entry name" value="Formyltransferase"/>
    <property type="match status" value="1"/>
</dbReference>
<evidence type="ECO:0000256" key="4">
    <source>
        <dbReference type="ARBA" id="ARBA00022917"/>
    </source>
</evidence>
<dbReference type="InterPro" id="IPR041711">
    <property type="entry name" value="Met-tRNA-FMT_N"/>
</dbReference>
<evidence type="ECO:0000256" key="3">
    <source>
        <dbReference type="ARBA" id="ARBA00022679"/>
    </source>
</evidence>
<dbReference type="InterPro" id="IPR044135">
    <property type="entry name" value="Met-tRNA-FMT_C"/>
</dbReference>
<sequence length="307" mass="33049">MRIAFAGTGSFGVPALHRLAETYGVLLAITQPDRPAGRGLKLTPPPVKVAAQELGIPILQPRTINAPPVLDQLQALDLDALVVAAFGQFLRPAVFGLPRQGAVNIHASLLPRYRGAAPVAWAIIRGERETGVTTFVLDEGMDTGPLLLQRAVAIGPDETAGELEARLAGVGADLIVESLDGMARGEVVPRPQPEEGTLAPKLHKEDGRIRWEWEARRIHDLVRGTNPWPGAHTTLRDKLVKVHRTRVVDEGEAEAPGGTILPRRDRLLVAAGHGVVEVLEIQPAGCRVLSGPEFARGYCRDQGGRFF</sequence>
<evidence type="ECO:0000313" key="9">
    <source>
        <dbReference type="Proteomes" id="UP000249818"/>
    </source>
</evidence>
<dbReference type="InterPro" id="IPR011034">
    <property type="entry name" value="Formyl_transferase-like_C_sf"/>
</dbReference>
<comment type="catalytic activity">
    <reaction evidence="5">
        <text>L-methionyl-tRNA(fMet) + (6R)-10-formyltetrahydrofolate = N-formyl-L-methionyl-tRNA(fMet) + (6S)-5,6,7,8-tetrahydrofolate + H(+)</text>
        <dbReference type="Rhea" id="RHEA:24380"/>
        <dbReference type="Rhea" id="RHEA-COMP:9952"/>
        <dbReference type="Rhea" id="RHEA-COMP:9953"/>
        <dbReference type="ChEBI" id="CHEBI:15378"/>
        <dbReference type="ChEBI" id="CHEBI:57453"/>
        <dbReference type="ChEBI" id="CHEBI:78530"/>
        <dbReference type="ChEBI" id="CHEBI:78844"/>
        <dbReference type="ChEBI" id="CHEBI:195366"/>
        <dbReference type="EC" id="2.1.2.9"/>
    </reaction>
</comment>
<evidence type="ECO:0000259" key="6">
    <source>
        <dbReference type="Pfam" id="PF00551"/>
    </source>
</evidence>
<dbReference type="Proteomes" id="UP000249818">
    <property type="component" value="Chromosome BARAN1"/>
</dbReference>
<dbReference type="InterPro" id="IPR005794">
    <property type="entry name" value="Fmt"/>
</dbReference>
<proteinExistence type="inferred from homology"/>
<dbReference type="InterPro" id="IPR036477">
    <property type="entry name" value="Formyl_transf_N_sf"/>
</dbReference>
<evidence type="ECO:0000256" key="5">
    <source>
        <dbReference type="HAMAP-Rule" id="MF_00182"/>
    </source>
</evidence>
<dbReference type="PANTHER" id="PTHR11138">
    <property type="entry name" value="METHIONYL-TRNA FORMYLTRANSFERASE"/>
    <property type="match status" value="1"/>
</dbReference>
<comment type="function">
    <text evidence="5">Attaches a formyl group to the free amino group of methionyl-tRNA(fMet). The formyl group appears to play a dual role in the initiator identity of N-formylmethionyl-tRNA by promoting its recognition by IF2 and preventing the misappropriation of this tRNA by the elongation apparatus.</text>
</comment>
<dbReference type="InterPro" id="IPR002376">
    <property type="entry name" value="Formyl_transf_N"/>
</dbReference>
<dbReference type="KEGG" id="bana:BARAN1_1124"/>
<dbReference type="InterPro" id="IPR005793">
    <property type="entry name" value="Formyl_trans_C"/>
</dbReference>
<dbReference type="OrthoDB" id="9802815at2"/>
<gene>
    <name evidence="5 8" type="primary">fmt</name>
    <name evidence="8" type="ORF">BARAN1_1124</name>
</gene>
<dbReference type="HAMAP" id="MF_00182">
    <property type="entry name" value="Formyl_trans"/>
    <property type="match status" value="1"/>
</dbReference>
<dbReference type="AlphaFoldDB" id="A0A2X3KX33"/>
<feature type="binding site" evidence="5">
    <location>
        <begin position="108"/>
        <end position="111"/>
    </location>
    <ligand>
        <name>(6S)-5,6,7,8-tetrahydrofolate</name>
        <dbReference type="ChEBI" id="CHEBI:57453"/>
    </ligand>
</feature>
<dbReference type="Pfam" id="PF02911">
    <property type="entry name" value="Formyl_trans_C"/>
    <property type="match status" value="1"/>
</dbReference>
<dbReference type="GO" id="GO:0004479">
    <property type="term" value="F:methionyl-tRNA formyltransferase activity"/>
    <property type="evidence" value="ECO:0007669"/>
    <property type="project" value="UniProtKB-UniRule"/>
</dbReference>
<evidence type="ECO:0000256" key="2">
    <source>
        <dbReference type="ARBA" id="ARBA00012261"/>
    </source>
</evidence>
<feature type="domain" description="Formyl transferase N-terminal" evidence="6">
    <location>
        <begin position="1"/>
        <end position="178"/>
    </location>
</feature>
<dbReference type="CDD" id="cd08704">
    <property type="entry name" value="Met_tRNA_FMT_C"/>
    <property type="match status" value="1"/>
</dbReference>
<protein>
    <recommendedName>
        <fullName evidence="2 5">Methionyl-tRNA formyltransferase</fullName>
        <ecNumber evidence="2 5">2.1.2.9</ecNumber>
    </recommendedName>
</protein>
<dbReference type="GO" id="GO:0005829">
    <property type="term" value="C:cytosol"/>
    <property type="evidence" value="ECO:0007669"/>
    <property type="project" value="TreeGrafter"/>
</dbReference>
<keyword evidence="4 5" id="KW-0648">Protein biosynthesis</keyword>
<comment type="similarity">
    <text evidence="1 5">Belongs to the Fmt family.</text>
</comment>
<evidence type="ECO:0000256" key="1">
    <source>
        <dbReference type="ARBA" id="ARBA00010699"/>
    </source>
</evidence>
<evidence type="ECO:0000313" key="8">
    <source>
        <dbReference type="EMBL" id="SQD93148.1"/>
    </source>
</evidence>
<keyword evidence="3 5" id="KW-0808">Transferase</keyword>
<keyword evidence="9" id="KW-1185">Reference proteome</keyword>
<feature type="domain" description="Formyl transferase C-terminal" evidence="7">
    <location>
        <begin position="201"/>
        <end position="298"/>
    </location>
</feature>
<dbReference type="NCBIfam" id="TIGR00460">
    <property type="entry name" value="fmt"/>
    <property type="match status" value="1"/>
</dbReference>
<name>A0A2X3KX33_9BACT</name>
<dbReference type="EC" id="2.1.2.9" evidence="2 5"/>
<dbReference type="EMBL" id="LS483254">
    <property type="protein sequence ID" value="SQD93148.1"/>
    <property type="molecule type" value="Genomic_DNA"/>
</dbReference>
<reference evidence="9" key="1">
    <citation type="submission" date="2018-05" db="EMBL/GenBank/DDBJ databases">
        <authorList>
            <person name="Hao L."/>
        </authorList>
    </citation>
    <scope>NUCLEOTIDE SEQUENCE [LARGE SCALE GENOMIC DNA]</scope>
</reference>
<evidence type="ECO:0000259" key="7">
    <source>
        <dbReference type="Pfam" id="PF02911"/>
    </source>
</evidence>
<organism evidence="8 9">
    <name type="scientific">Candidatus Bipolaricaulis anaerobius</name>
    <dbReference type="NCBI Taxonomy" id="2026885"/>
    <lineage>
        <taxon>Bacteria</taxon>
        <taxon>Candidatus Bipolaricaulota</taxon>
        <taxon>Candidatus Bipolaricaulia</taxon>
        <taxon>Candidatus Bipolaricaulales</taxon>
        <taxon>Candidatus Bipolaricaulaceae</taxon>
        <taxon>Candidatus Bipolaricaulis</taxon>
    </lineage>
</organism>
<dbReference type="Gene3D" id="3.40.50.12230">
    <property type="match status" value="1"/>
</dbReference>
<dbReference type="PANTHER" id="PTHR11138:SF5">
    <property type="entry name" value="METHIONYL-TRNA FORMYLTRANSFERASE, MITOCHONDRIAL"/>
    <property type="match status" value="1"/>
</dbReference>
<dbReference type="CDD" id="cd08646">
    <property type="entry name" value="FMT_core_Met-tRNA-FMT_N"/>
    <property type="match status" value="1"/>
</dbReference>
<dbReference type="SUPFAM" id="SSF50486">
    <property type="entry name" value="FMT C-terminal domain-like"/>
    <property type="match status" value="1"/>
</dbReference>
<dbReference type="Pfam" id="PF00551">
    <property type="entry name" value="Formyl_trans_N"/>
    <property type="match status" value="1"/>
</dbReference>
<dbReference type="RefSeq" id="WP_122031555.1">
    <property type="nucleotide sequence ID" value="NZ_LS483254.1"/>
</dbReference>